<evidence type="ECO:0008006" key="4">
    <source>
        <dbReference type="Google" id="ProtNLM"/>
    </source>
</evidence>
<dbReference type="EMBL" id="CAXKWB010026835">
    <property type="protein sequence ID" value="CAL4130708.1"/>
    <property type="molecule type" value="Genomic_DNA"/>
</dbReference>
<reference evidence="2 3" key="1">
    <citation type="submission" date="2024-05" db="EMBL/GenBank/DDBJ databases">
        <authorList>
            <person name="Wallberg A."/>
        </authorList>
    </citation>
    <scope>NUCLEOTIDE SEQUENCE [LARGE SCALE GENOMIC DNA]</scope>
</reference>
<accession>A0AAV2RN07</accession>
<evidence type="ECO:0000313" key="2">
    <source>
        <dbReference type="EMBL" id="CAL4130708.1"/>
    </source>
</evidence>
<name>A0AAV2RN07_MEGNR</name>
<comment type="caution">
    <text evidence="2">The sequence shown here is derived from an EMBL/GenBank/DDBJ whole genome shotgun (WGS) entry which is preliminary data.</text>
</comment>
<evidence type="ECO:0000256" key="1">
    <source>
        <dbReference type="SAM" id="SignalP"/>
    </source>
</evidence>
<feature type="non-terminal residue" evidence="2">
    <location>
        <position position="113"/>
    </location>
</feature>
<organism evidence="2 3">
    <name type="scientific">Meganyctiphanes norvegica</name>
    <name type="common">Northern krill</name>
    <name type="synonym">Thysanopoda norvegica</name>
    <dbReference type="NCBI Taxonomy" id="48144"/>
    <lineage>
        <taxon>Eukaryota</taxon>
        <taxon>Metazoa</taxon>
        <taxon>Ecdysozoa</taxon>
        <taxon>Arthropoda</taxon>
        <taxon>Crustacea</taxon>
        <taxon>Multicrustacea</taxon>
        <taxon>Malacostraca</taxon>
        <taxon>Eumalacostraca</taxon>
        <taxon>Eucarida</taxon>
        <taxon>Euphausiacea</taxon>
        <taxon>Euphausiidae</taxon>
        <taxon>Meganyctiphanes</taxon>
    </lineage>
</organism>
<gene>
    <name evidence="2" type="ORF">MNOR_LOCUS26622</name>
</gene>
<feature type="chain" id="PRO_5043393830" description="Transmembrane protein" evidence="1">
    <location>
        <begin position="18"/>
        <end position="113"/>
    </location>
</feature>
<dbReference type="Proteomes" id="UP001497623">
    <property type="component" value="Unassembled WGS sequence"/>
</dbReference>
<dbReference type="AlphaFoldDB" id="A0AAV2RN07"/>
<proteinExistence type="predicted"/>
<evidence type="ECO:0000313" key="3">
    <source>
        <dbReference type="Proteomes" id="UP001497623"/>
    </source>
</evidence>
<keyword evidence="3" id="KW-1185">Reference proteome</keyword>
<feature type="signal peptide" evidence="1">
    <location>
        <begin position="1"/>
        <end position="17"/>
    </location>
</feature>
<keyword evidence="1" id="KW-0732">Signal</keyword>
<sequence length="113" mass="11809">MIVSLVMVVAVVTVVAGSVNLVLGRGNGGFTGNGSCSANSGCGQWYWKFWEEVMVVSLVMVVAVVTVVDGSGNSVFLARGNGGFTGNGSCSANSGCGKWYWKFWEEVMVVSLV</sequence>
<protein>
    <recommendedName>
        <fullName evidence="4">Transmembrane protein</fullName>
    </recommendedName>
</protein>